<sequence>MFILHSPSNATLIAASSPHPTMVASKKRNLLLCFDAFGTLFRPKGSVVQQYAHVARQCGITGFSEDQLATHLTAAIRHERAENPNYGKATGLGATRWWTNVIHNTFTPLIPEQQPFPPALVPALMHRFASNEGYDAQPDLVSALRALRRPGAWHALDEVVVGVVTNSDDRVPSILSSLGLRVSPLRYSDDAHAVPPPQEAYDVDFHCMSYDVGCEKPDVRIFRAAESMLTRIVAAREGPVPAAESWYKVYVGDEHAKDVIGATGAGWFPILLDADTEASAVAKLEDLPDRSISAVVRRHPVVRVPSIPALASWLSGPQWASDQHP</sequence>
<dbReference type="InterPro" id="IPR023214">
    <property type="entry name" value="HAD_sf"/>
</dbReference>
<dbReference type="PANTHER" id="PTHR46191:SF2">
    <property type="entry name" value="HALOACID DEHALOGENASE-LIKE HYDROLASE DOMAIN-CONTAINING PROTEIN 3"/>
    <property type="match status" value="1"/>
</dbReference>
<dbReference type="EMBL" id="JH126402">
    <property type="protein sequence ID" value="EGX91248.1"/>
    <property type="molecule type" value="Genomic_DNA"/>
</dbReference>
<dbReference type="Gene3D" id="3.40.50.1000">
    <property type="entry name" value="HAD superfamily/HAD-like"/>
    <property type="match status" value="1"/>
</dbReference>
<dbReference type="OrthoDB" id="444127at2759"/>
<dbReference type="KEGG" id="cmt:CCM_05406"/>
<protein>
    <submittedName>
        <fullName evidence="1">Haloacid dehalogenase</fullName>
    </submittedName>
</protein>
<dbReference type="Pfam" id="PF00702">
    <property type="entry name" value="Hydrolase"/>
    <property type="match status" value="1"/>
</dbReference>
<organism evidence="1 2">
    <name type="scientific">Cordyceps militaris (strain CM01)</name>
    <name type="common">Caterpillar fungus</name>
    <dbReference type="NCBI Taxonomy" id="983644"/>
    <lineage>
        <taxon>Eukaryota</taxon>
        <taxon>Fungi</taxon>
        <taxon>Dikarya</taxon>
        <taxon>Ascomycota</taxon>
        <taxon>Pezizomycotina</taxon>
        <taxon>Sordariomycetes</taxon>
        <taxon>Hypocreomycetidae</taxon>
        <taxon>Hypocreales</taxon>
        <taxon>Cordycipitaceae</taxon>
        <taxon>Cordyceps</taxon>
    </lineage>
</organism>
<dbReference type="InParanoid" id="G3JJF4"/>
<dbReference type="eggNOG" id="KOG3085">
    <property type="taxonomic scope" value="Eukaryota"/>
</dbReference>
<dbReference type="Proteomes" id="UP000001610">
    <property type="component" value="Unassembled WGS sequence"/>
</dbReference>
<reference evidence="1 2" key="1">
    <citation type="journal article" date="2011" name="Genome Biol.">
        <title>Genome sequence of the insect pathogenic fungus Cordyceps militaris, a valued traditional Chinese medicine.</title>
        <authorList>
            <person name="Zheng P."/>
            <person name="Xia Y."/>
            <person name="Xiao G."/>
            <person name="Xiong C."/>
            <person name="Hu X."/>
            <person name="Zhang S."/>
            <person name="Zheng H."/>
            <person name="Huang Y."/>
            <person name="Zhou Y."/>
            <person name="Wang S."/>
            <person name="Zhao G.P."/>
            <person name="Liu X."/>
            <person name="St Leger R.J."/>
            <person name="Wang C."/>
        </authorList>
    </citation>
    <scope>NUCLEOTIDE SEQUENCE [LARGE SCALE GENOMIC DNA]</scope>
    <source>
        <strain evidence="1 2">CM01</strain>
    </source>
</reference>
<dbReference type="InterPro" id="IPR044924">
    <property type="entry name" value="HAD-SF_hydro_IA_REG-2-like_cap"/>
</dbReference>
<dbReference type="SUPFAM" id="SSF56784">
    <property type="entry name" value="HAD-like"/>
    <property type="match status" value="1"/>
</dbReference>
<dbReference type="InterPro" id="IPR051828">
    <property type="entry name" value="HAD-like_hydrolase_domain"/>
</dbReference>
<keyword evidence="2" id="KW-1185">Reference proteome</keyword>
<dbReference type="Gene3D" id="1.10.150.720">
    <property type="entry name" value="Haloacid dehalogenase-like hydrolase"/>
    <property type="match status" value="1"/>
</dbReference>
<gene>
    <name evidence="1" type="ORF">CCM_05406</name>
</gene>
<evidence type="ECO:0000313" key="1">
    <source>
        <dbReference type="EMBL" id="EGX91248.1"/>
    </source>
</evidence>
<dbReference type="HOGENOM" id="CLU_045011_8_0_1"/>
<dbReference type="GO" id="GO:0005634">
    <property type="term" value="C:nucleus"/>
    <property type="evidence" value="ECO:0007669"/>
    <property type="project" value="TreeGrafter"/>
</dbReference>
<dbReference type="AlphaFoldDB" id="G3JJF4"/>
<proteinExistence type="predicted"/>
<dbReference type="PANTHER" id="PTHR46191">
    <property type="match status" value="1"/>
</dbReference>
<evidence type="ECO:0000313" key="2">
    <source>
        <dbReference type="Proteomes" id="UP000001610"/>
    </source>
</evidence>
<dbReference type="FunCoup" id="G3JJF4">
    <property type="interactions" value="134"/>
</dbReference>
<dbReference type="InterPro" id="IPR036412">
    <property type="entry name" value="HAD-like_sf"/>
</dbReference>
<dbReference type="VEuPathDB" id="FungiDB:CCM_05406"/>
<dbReference type="RefSeq" id="XP_006670613.1">
    <property type="nucleotide sequence ID" value="XM_006670550.1"/>
</dbReference>
<dbReference type="OMA" id="WWRQLIA"/>
<name>G3JJF4_CORMM</name>
<dbReference type="GeneID" id="18167424"/>
<accession>G3JJF4</accession>
<dbReference type="STRING" id="983644.G3JJF4"/>